<organism evidence="1 2">
    <name type="scientific">Rodentibacter caecimuris</name>
    <dbReference type="NCBI Taxonomy" id="1796644"/>
    <lineage>
        <taxon>Bacteria</taxon>
        <taxon>Pseudomonadati</taxon>
        <taxon>Pseudomonadota</taxon>
        <taxon>Gammaproteobacteria</taxon>
        <taxon>Pasteurellales</taxon>
        <taxon>Pasteurellaceae</taxon>
        <taxon>Rodentibacter</taxon>
    </lineage>
</organism>
<evidence type="ECO:0000313" key="1">
    <source>
        <dbReference type="EMBL" id="OOF71177.1"/>
    </source>
</evidence>
<comment type="caution">
    <text evidence="1">The sequence shown here is derived from an EMBL/GenBank/DDBJ whole genome shotgun (WGS) entry which is preliminary data.</text>
</comment>
<dbReference type="Proteomes" id="UP000188820">
    <property type="component" value="Unassembled WGS sequence"/>
</dbReference>
<evidence type="ECO:0000313" key="2">
    <source>
        <dbReference type="Proteomes" id="UP000188820"/>
    </source>
</evidence>
<proteinExistence type="predicted"/>
<keyword evidence="2" id="KW-1185">Reference proteome</keyword>
<sequence>MLKNLKNIALFYTDYNIPDNFTPYLEKGVFKLKKIKLLDDVKNDIFYYYIIYNPVYANEARLLKKILKKNFYSSFNENYERKIGKLLGYKREDVEFYIQNFKRYLSELKTTK</sequence>
<dbReference type="RefSeq" id="WP_077462385.1">
    <property type="nucleotide sequence ID" value="NZ_MLAA01000004.1"/>
</dbReference>
<accession>A0ABX3L0U7</accession>
<reference evidence="1 2" key="1">
    <citation type="submission" date="2016-10" db="EMBL/GenBank/DDBJ databases">
        <title>Rodentibacter gen. nov. and new species.</title>
        <authorList>
            <person name="Christensen H."/>
        </authorList>
    </citation>
    <scope>NUCLEOTIDE SEQUENCE [LARGE SCALE GENOMIC DNA]</scope>
    <source>
        <strain evidence="1 2">1998236014</strain>
    </source>
</reference>
<protein>
    <submittedName>
        <fullName evidence="1">Hemocin immunity protein</fullName>
    </submittedName>
</protein>
<gene>
    <name evidence="1" type="ORF">BKG89_01330</name>
</gene>
<name>A0ABX3L0U7_9PAST</name>
<dbReference type="EMBL" id="MLAA01000004">
    <property type="protein sequence ID" value="OOF71177.1"/>
    <property type="molecule type" value="Genomic_DNA"/>
</dbReference>